<protein>
    <submittedName>
        <fullName evidence="1">Type IV pilus assembly protein PilM</fullName>
    </submittedName>
</protein>
<dbReference type="STRING" id="930131.SAMN05216389_111145"/>
<dbReference type="Proteomes" id="UP000198618">
    <property type="component" value="Unassembled WGS sequence"/>
</dbReference>
<dbReference type="InterPro" id="IPR050696">
    <property type="entry name" value="FtsA/MreB"/>
</dbReference>
<dbReference type="OrthoDB" id="2690797at2"/>
<dbReference type="PANTHER" id="PTHR32432:SF3">
    <property type="entry name" value="ETHANOLAMINE UTILIZATION PROTEIN EUTJ"/>
    <property type="match status" value="1"/>
</dbReference>
<dbReference type="InterPro" id="IPR005883">
    <property type="entry name" value="PilM"/>
</dbReference>
<gene>
    <name evidence="1" type="ORF">SAMN05216389_111145</name>
</gene>
<dbReference type="AlphaFoldDB" id="A0A1I0EKD7"/>
<reference evidence="1 2" key="1">
    <citation type="submission" date="2016-10" db="EMBL/GenBank/DDBJ databases">
        <authorList>
            <person name="de Groot N.N."/>
        </authorList>
    </citation>
    <scope>NUCLEOTIDE SEQUENCE [LARGE SCALE GENOMIC DNA]</scope>
    <source>
        <strain evidence="1 2">IBRC-M 10780</strain>
    </source>
</reference>
<evidence type="ECO:0000313" key="1">
    <source>
        <dbReference type="EMBL" id="SET44980.1"/>
    </source>
</evidence>
<keyword evidence="2" id="KW-1185">Reference proteome</keyword>
<dbReference type="PANTHER" id="PTHR32432">
    <property type="entry name" value="CELL DIVISION PROTEIN FTSA-RELATED"/>
    <property type="match status" value="1"/>
</dbReference>
<organism evidence="1 2">
    <name type="scientific">Oceanobacillus limi</name>
    <dbReference type="NCBI Taxonomy" id="930131"/>
    <lineage>
        <taxon>Bacteria</taxon>
        <taxon>Bacillati</taxon>
        <taxon>Bacillota</taxon>
        <taxon>Bacilli</taxon>
        <taxon>Bacillales</taxon>
        <taxon>Bacillaceae</taxon>
        <taxon>Oceanobacillus</taxon>
    </lineage>
</organism>
<dbReference type="RefSeq" id="WP_090870515.1">
    <property type="nucleotide sequence ID" value="NZ_FOHE01000011.1"/>
</dbReference>
<evidence type="ECO:0000313" key="2">
    <source>
        <dbReference type="Proteomes" id="UP000198618"/>
    </source>
</evidence>
<dbReference type="EMBL" id="FOHE01000011">
    <property type="protein sequence ID" value="SET44980.1"/>
    <property type="molecule type" value="Genomic_DNA"/>
</dbReference>
<accession>A0A1I0EKD7</accession>
<proteinExistence type="predicted"/>
<dbReference type="Gene3D" id="3.30.420.40">
    <property type="match status" value="2"/>
</dbReference>
<dbReference type="Gene3D" id="3.30.1490.300">
    <property type="match status" value="1"/>
</dbReference>
<dbReference type="Pfam" id="PF11104">
    <property type="entry name" value="PilM_2"/>
    <property type="match status" value="1"/>
</dbReference>
<name>A0A1I0EKD7_9BACI</name>
<sequence length="304" mass="35176">MGLFSKGRINIVITNRFLRYTYPKKNKKGTLAFGEEKLPEGVIKDGKIDKDVAFSKIINKLVKKHKWKGKNLYFCIPDDTVVIRQMQISAALSKEEANAYVRNQIGVSIHLPFADPSIAIEFLSKEQENQNILLFAYPKEKITAFQAVFKEAGLKSVAVDLTSLSVYRYYYQQRDKEKENVLHIHWNQDALELTAYRDHKAIFIRYMKIEALDEVDSEQAKQVITEYTREITRIIDFYQYSITKGEANINLLLLTGDFPFLKLVREELKNVTTIPLHNIREELPIKFVDALGLALKPEVRKGEQ</sequence>